<name>A0ABR2WQW6_9FUNG</name>
<reference evidence="1 2" key="1">
    <citation type="submission" date="2023-04" db="EMBL/GenBank/DDBJ databases">
        <title>Genome of Basidiobolus ranarum AG-B5.</title>
        <authorList>
            <person name="Stajich J.E."/>
            <person name="Carter-House D."/>
            <person name="Gryganskyi A."/>
        </authorList>
    </citation>
    <scope>NUCLEOTIDE SEQUENCE [LARGE SCALE GENOMIC DNA]</scope>
    <source>
        <strain evidence="1 2">AG-B5</strain>
    </source>
</reference>
<protein>
    <submittedName>
        <fullName evidence="1">Uncharacterized protein</fullName>
    </submittedName>
</protein>
<proteinExistence type="predicted"/>
<comment type="caution">
    <text evidence="1">The sequence shown here is derived from an EMBL/GenBank/DDBJ whole genome shotgun (WGS) entry which is preliminary data.</text>
</comment>
<accession>A0ABR2WQW6</accession>
<organism evidence="1 2">
    <name type="scientific">Basidiobolus ranarum</name>
    <dbReference type="NCBI Taxonomy" id="34480"/>
    <lineage>
        <taxon>Eukaryota</taxon>
        <taxon>Fungi</taxon>
        <taxon>Fungi incertae sedis</taxon>
        <taxon>Zoopagomycota</taxon>
        <taxon>Entomophthoromycotina</taxon>
        <taxon>Basidiobolomycetes</taxon>
        <taxon>Basidiobolales</taxon>
        <taxon>Basidiobolaceae</taxon>
        <taxon>Basidiobolus</taxon>
    </lineage>
</organism>
<evidence type="ECO:0000313" key="1">
    <source>
        <dbReference type="EMBL" id="KAK9763913.1"/>
    </source>
</evidence>
<gene>
    <name evidence="1" type="ORF">K7432_009017</name>
</gene>
<keyword evidence="2" id="KW-1185">Reference proteome</keyword>
<dbReference type="Proteomes" id="UP001479436">
    <property type="component" value="Unassembled WGS sequence"/>
</dbReference>
<evidence type="ECO:0000313" key="2">
    <source>
        <dbReference type="Proteomes" id="UP001479436"/>
    </source>
</evidence>
<sequence length="739" mass="82632">MPVGSADGSGHIDSSPLRSLISNYLKTGPKLPLNNSQLDSTGLYSSTGNGDIRIVLSREDIADIILVKQNSEKDVSPSVAKCFMAADDDLFHIDHNASNKYLDLCLLPSKKLKSVRVDRHACNLHGLQACSHCSTADFITKIQTAIILCDEGILTDVDVPCPHFNMESLSERVSWINQVMKSIRSGDLDGMNNGFYGSAFVALSNKLHNAKNTAHRAVLDESLIRMYETVAPARLQPVNFRHSRSKQMAALAENMHFEAMRSHESEYLVEKLGEKYCQGVIKGEEGRTTDFSSAIKTAWCMIIRLLSCYYTTNAHILMAGDMAMFTLAADYIGSLDETNSKYVSDFCSQSGALAIPTLTAENSYTYAVLGFSFMCMAYNNNSQGKRFDTGHANTDGLITPSEYRRMRQSDVAMHALLTIDWYLRAGGKSTDTDVGSLMCINTCHFSMNCYLTSYRYDDIIDLVSDISCKEMMNEAALVMASDINHLVMYAKATCDSVRLLTRCDKPCAIHLYAVRYEMSCCVYYALNPRFTTLLQVMDIYWNTKQRHYFECGSLGEIYDMKIFVPRSGTLFHNDKWDVQGEVDDFNIDELVSTFLLRACETSPDTQLREKTKVLLLCSSNKALSIQNLLELMWSLFTLVHCVQAMDCHVCSSKALLSALEAVVPVLVPRLYPAISLETIDKEVVYRYNCYVDCITWLTDISDTAALQALNGVTSFFLVETLLSPFKMIAKDVQNIVEST</sequence>
<dbReference type="EMBL" id="JASJQH010000532">
    <property type="protein sequence ID" value="KAK9763913.1"/>
    <property type="molecule type" value="Genomic_DNA"/>
</dbReference>